<gene>
    <name evidence="1" type="ORF">DESAM_21902</name>
</gene>
<dbReference type="AlphaFoldDB" id="L0RD97"/>
<accession>L0RD97</accession>
<reference evidence="1 2" key="1">
    <citation type="submission" date="2012-10" db="EMBL/GenBank/DDBJ databases">
        <authorList>
            <person name="Genoscope - CEA"/>
        </authorList>
    </citation>
    <scope>NUCLEOTIDE SEQUENCE [LARGE SCALE GENOMIC DNA]</scope>
    <source>
        <strain evidence="2">AM13 / DSM 14728</strain>
    </source>
</reference>
<keyword evidence="2" id="KW-1185">Reference proteome</keyword>
<evidence type="ECO:0000313" key="2">
    <source>
        <dbReference type="Proteomes" id="UP000010808"/>
    </source>
</evidence>
<organism evidence="1 2">
    <name type="scientific">Maridesulfovibrio hydrothermalis AM13 = DSM 14728</name>
    <dbReference type="NCBI Taxonomy" id="1121451"/>
    <lineage>
        <taxon>Bacteria</taxon>
        <taxon>Pseudomonadati</taxon>
        <taxon>Thermodesulfobacteriota</taxon>
        <taxon>Desulfovibrionia</taxon>
        <taxon>Desulfovibrionales</taxon>
        <taxon>Desulfovibrionaceae</taxon>
        <taxon>Maridesulfovibrio</taxon>
    </lineage>
</organism>
<dbReference type="HOGENOM" id="CLU_3198938_0_0_7"/>
<dbReference type="PATRIC" id="fig|1121451.3.peg.2133"/>
<dbReference type="STRING" id="1121451.DESAM_21902"/>
<proteinExistence type="predicted"/>
<dbReference type="EMBL" id="FO203522">
    <property type="protein sequence ID" value="CCO24175.1"/>
    <property type="molecule type" value="Genomic_DNA"/>
</dbReference>
<evidence type="ECO:0000313" key="1">
    <source>
        <dbReference type="EMBL" id="CCO24175.1"/>
    </source>
</evidence>
<dbReference type="Proteomes" id="UP000010808">
    <property type="component" value="Chromosome"/>
</dbReference>
<name>L0RD97_9BACT</name>
<protein>
    <submittedName>
        <fullName evidence="1">Uncharacterized protein</fullName>
    </submittedName>
</protein>
<dbReference type="RefSeq" id="WP_015336776.1">
    <property type="nucleotide sequence ID" value="NC_020055.1"/>
</dbReference>
<dbReference type="KEGG" id="dhy:DESAM_21902"/>
<sequence>MVISLPVVGNEGFLDTCNLDMAHTGFALLQNITCSMSVDAVSGAI</sequence>